<dbReference type="Proteomes" id="UP000692954">
    <property type="component" value="Unassembled WGS sequence"/>
</dbReference>
<reference evidence="1" key="1">
    <citation type="submission" date="2021-01" db="EMBL/GenBank/DDBJ databases">
        <authorList>
            <consortium name="Genoscope - CEA"/>
            <person name="William W."/>
        </authorList>
    </citation>
    <scope>NUCLEOTIDE SEQUENCE</scope>
</reference>
<keyword evidence="2" id="KW-1185">Reference proteome</keyword>
<sequence length="290" mass="34235">MIEYSDIPQKNTRISKHQEKTTIYWRSSIQISIENSANFSPIAGAHFSKLKFMNVNSYHNFFRSFDNQQTTYMHQKLMNKKILGSIIQVKDVHIKFQSKNQGLRNQVLDLIFKEEYRNKIYIFQVNREHTQIFIPNIFKQTSRILNLDFIVGLKQRTFLYNWSSLQIMGTNNQEESLRSFKEFLISQQWIDAYPHIIVYLSDLNYPLIDLTLQIDGQQSDAPQTIQKTESQIINEENVRMCCARMDPGYKINKLKQAYKDLSGHMKQLMMFQYSFSIFNSCGGIGDKIYI</sequence>
<name>A0A8S1R7F0_9CILI</name>
<accession>A0A8S1R7F0</accession>
<evidence type="ECO:0000313" key="2">
    <source>
        <dbReference type="Proteomes" id="UP000692954"/>
    </source>
</evidence>
<comment type="caution">
    <text evidence="1">The sequence shown here is derived from an EMBL/GenBank/DDBJ whole genome shotgun (WGS) entry which is preliminary data.</text>
</comment>
<proteinExistence type="predicted"/>
<evidence type="ECO:0000313" key="1">
    <source>
        <dbReference type="EMBL" id="CAD8123467.1"/>
    </source>
</evidence>
<organism evidence="1 2">
    <name type="scientific">Paramecium sonneborni</name>
    <dbReference type="NCBI Taxonomy" id="65129"/>
    <lineage>
        <taxon>Eukaryota</taxon>
        <taxon>Sar</taxon>
        <taxon>Alveolata</taxon>
        <taxon>Ciliophora</taxon>
        <taxon>Intramacronucleata</taxon>
        <taxon>Oligohymenophorea</taxon>
        <taxon>Peniculida</taxon>
        <taxon>Parameciidae</taxon>
        <taxon>Paramecium</taxon>
    </lineage>
</organism>
<dbReference type="AlphaFoldDB" id="A0A8S1R7F0"/>
<gene>
    <name evidence="1" type="ORF">PSON_ATCC_30995.1.T1450013</name>
</gene>
<dbReference type="EMBL" id="CAJJDN010000145">
    <property type="protein sequence ID" value="CAD8123467.1"/>
    <property type="molecule type" value="Genomic_DNA"/>
</dbReference>
<protein>
    <submittedName>
        <fullName evidence="1">Uncharacterized protein</fullName>
    </submittedName>
</protein>